<keyword evidence="2" id="KW-1185">Reference proteome</keyword>
<evidence type="ECO:0000313" key="2">
    <source>
        <dbReference type="Proteomes" id="UP000587586"/>
    </source>
</evidence>
<gene>
    <name evidence="1" type="ORF">GMLC_16170</name>
</gene>
<dbReference type="InterPro" id="IPR029035">
    <property type="entry name" value="DHS-like_NAD/FAD-binding_dom"/>
</dbReference>
<accession>A0A6V8N648</accession>
<comment type="caution">
    <text evidence="1">The sequence shown here is derived from an EMBL/GenBank/DDBJ whole genome shotgun (WGS) entry which is preliminary data.</text>
</comment>
<protein>
    <submittedName>
        <fullName evidence="1">Uncharacterized protein</fullName>
    </submittedName>
</protein>
<dbReference type="SUPFAM" id="SSF52467">
    <property type="entry name" value="DHS-like NAD/FAD-binding domain"/>
    <property type="match status" value="1"/>
</dbReference>
<dbReference type="Proteomes" id="UP000587586">
    <property type="component" value="Unassembled WGS sequence"/>
</dbReference>
<dbReference type="AlphaFoldDB" id="A0A6V8N648"/>
<dbReference type="RefSeq" id="WP_183360570.1">
    <property type="nucleotide sequence ID" value="NZ_BLXZ01000003.1"/>
</dbReference>
<reference evidence="2" key="1">
    <citation type="submission" date="2020-06" db="EMBL/GenBank/DDBJ databases">
        <title>Draft genomic sequecing of Geomonas sp. Red745.</title>
        <authorList>
            <person name="Itoh H."/>
            <person name="Xu Z.X."/>
            <person name="Ushijima N."/>
            <person name="Masuda Y."/>
            <person name="Shiratori Y."/>
            <person name="Senoo K."/>
        </authorList>
    </citation>
    <scope>NUCLEOTIDE SEQUENCE [LARGE SCALE GENOMIC DNA]</scope>
    <source>
        <strain evidence="2">Red745</strain>
    </source>
</reference>
<sequence length="806" mass="90915">MQIEDAIRYMLDGRGVLFTGAGFSYGAANLLHSRIPAGNDLAKELIAAAGMRGQADLDRAATVFIRKRTPDELVKLLKNTYTVTKITETHKVLAGINWRRIYTTNYDSVFEQARAAIGKPIKAVTAKDQPDGLVASRDLIVHINGAINTLTKDELFNSFKLTSASYAADSFEESGWAFHFRSDVRNAAVVLFIGYSLYDLDIARVLLAENVTSKAVFVVAPPTEDNDLEADELADFGDVHRIGVDEFARLVQEVSATYVPMEAPLLLSCWDEVEPISAGALPNDDEVIAFVTEGILSSSIRGQLTSSQSSNYVLSRTPLESVTESILNQKKHVILHSPLGCGKSFISEVAAAQAFGAGWKVFVLRSESSESLAEVEEVIRGGGNILLVIESYFRHMKLVRWISEANLDNVTLLLTSRTDVHEIFAVDVSAQLKHAYTEVDCTKLDDKEIEAISALFDKYGLWGQKLSWPYRQKYRYIKTKCAGELPSLLVDAFESKNITEKYREIITSNSHSDEIQRILIALFVLEVMNYNASPYLIQELLGGKNIKWSYIKANTGLKSVVDFNMDLVQARSPVLGLHLLHTLFEPKFLVQTVVQMAKEADDRRATKEFRVILKDLMRFKHIAMILPKRQRLQSTVLFYESIKNLTTTRRDPQFWLQYGIASLTLSQLDRAERYFADAYSLANAIEGYDCFQIDNHYARFLFEKALLETSKSNAMQLVLKARTIILAQMKSEERYYPYRAALGLFNVFDKWKGEWTPDESKLYYGIFFEIQKRCSAAGSTIRNNRYVLDCAEKSKEYIGYLGSIRK</sequence>
<dbReference type="Pfam" id="PF13289">
    <property type="entry name" value="SIR2_2"/>
    <property type="match status" value="1"/>
</dbReference>
<dbReference type="EMBL" id="BLXZ01000003">
    <property type="protein sequence ID" value="GFO68038.1"/>
    <property type="molecule type" value="Genomic_DNA"/>
</dbReference>
<name>A0A6V8N648_9BACT</name>
<organism evidence="1 2">
    <name type="scientific">Geomonas limicola</name>
    <dbReference type="NCBI Taxonomy" id="2740186"/>
    <lineage>
        <taxon>Bacteria</taxon>
        <taxon>Pseudomonadati</taxon>
        <taxon>Thermodesulfobacteriota</taxon>
        <taxon>Desulfuromonadia</taxon>
        <taxon>Geobacterales</taxon>
        <taxon>Geobacteraceae</taxon>
        <taxon>Geomonas</taxon>
    </lineage>
</organism>
<dbReference type="Gene3D" id="3.40.50.1220">
    <property type="entry name" value="TPP-binding domain"/>
    <property type="match status" value="1"/>
</dbReference>
<evidence type="ECO:0000313" key="1">
    <source>
        <dbReference type="EMBL" id="GFO68038.1"/>
    </source>
</evidence>
<proteinExistence type="predicted"/>